<gene>
    <name evidence="5" type="ORF">RD110_15110</name>
</gene>
<dbReference type="SMART" id="SM00052">
    <property type="entry name" value="EAL"/>
    <property type="match status" value="1"/>
</dbReference>
<dbReference type="InterPro" id="IPR035919">
    <property type="entry name" value="EAL_sf"/>
</dbReference>
<proteinExistence type="predicted"/>
<dbReference type="AlphaFoldDB" id="A0A1P8JX77"/>
<evidence type="ECO:0000259" key="2">
    <source>
        <dbReference type="PROSITE" id="PS50112"/>
    </source>
</evidence>
<dbReference type="SUPFAM" id="SSF141868">
    <property type="entry name" value="EAL domain-like"/>
    <property type="match status" value="1"/>
</dbReference>
<dbReference type="Pfam" id="PF00563">
    <property type="entry name" value="EAL"/>
    <property type="match status" value="1"/>
</dbReference>
<dbReference type="OrthoDB" id="9813903at2"/>
<organism evidence="5 6">
    <name type="scientific">Rhodoferax koreensis</name>
    <dbReference type="NCBI Taxonomy" id="1842727"/>
    <lineage>
        <taxon>Bacteria</taxon>
        <taxon>Pseudomonadati</taxon>
        <taxon>Pseudomonadota</taxon>
        <taxon>Betaproteobacteria</taxon>
        <taxon>Burkholderiales</taxon>
        <taxon>Comamonadaceae</taxon>
        <taxon>Rhodoferax</taxon>
    </lineage>
</organism>
<dbReference type="Pfam" id="PF08448">
    <property type="entry name" value="PAS_4"/>
    <property type="match status" value="1"/>
</dbReference>
<keyword evidence="1" id="KW-1133">Transmembrane helix</keyword>
<dbReference type="PANTHER" id="PTHR44757">
    <property type="entry name" value="DIGUANYLATE CYCLASE DGCP"/>
    <property type="match status" value="1"/>
</dbReference>
<dbReference type="NCBIfam" id="TIGR00229">
    <property type="entry name" value="sensory_box"/>
    <property type="match status" value="1"/>
</dbReference>
<accession>A0A1P8JX77</accession>
<dbReference type="SUPFAM" id="SSF55785">
    <property type="entry name" value="PYP-like sensor domain (PAS domain)"/>
    <property type="match status" value="1"/>
</dbReference>
<dbReference type="CDD" id="cd00130">
    <property type="entry name" value="PAS"/>
    <property type="match status" value="1"/>
</dbReference>
<dbReference type="STRING" id="1842727.RD110_15110"/>
<dbReference type="InterPro" id="IPR029787">
    <property type="entry name" value="Nucleotide_cyclase"/>
</dbReference>
<reference evidence="5 6" key="1">
    <citation type="submission" date="2017-01" db="EMBL/GenBank/DDBJ databases">
        <authorList>
            <person name="Mah S.A."/>
            <person name="Swanson W.J."/>
            <person name="Moy G.W."/>
            <person name="Vacquier V.D."/>
        </authorList>
    </citation>
    <scope>NUCLEOTIDE SEQUENCE [LARGE SCALE GENOMIC DNA]</scope>
    <source>
        <strain evidence="5 6">DCY110</strain>
    </source>
</reference>
<dbReference type="Gene3D" id="3.30.450.20">
    <property type="entry name" value="PAS domain"/>
    <property type="match status" value="1"/>
</dbReference>
<evidence type="ECO:0000259" key="4">
    <source>
        <dbReference type="PROSITE" id="PS50887"/>
    </source>
</evidence>
<dbReference type="KEGG" id="rhy:RD110_15110"/>
<dbReference type="SUPFAM" id="SSF55073">
    <property type="entry name" value="Nucleotide cyclase"/>
    <property type="match status" value="1"/>
</dbReference>
<evidence type="ECO:0000313" key="5">
    <source>
        <dbReference type="EMBL" id="APW38356.1"/>
    </source>
</evidence>
<evidence type="ECO:0000259" key="3">
    <source>
        <dbReference type="PROSITE" id="PS50883"/>
    </source>
</evidence>
<dbReference type="InterPro" id="IPR052155">
    <property type="entry name" value="Biofilm_reg_signaling"/>
</dbReference>
<dbReference type="GO" id="GO:0003824">
    <property type="term" value="F:catalytic activity"/>
    <property type="evidence" value="ECO:0007669"/>
    <property type="project" value="UniProtKB-ARBA"/>
</dbReference>
<dbReference type="InterPro" id="IPR000014">
    <property type="entry name" value="PAS"/>
</dbReference>
<dbReference type="RefSeq" id="WP_076200235.1">
    <property type="nucleotide sequence ID" value="NZ_CP019236.1"/>
</dbReference>
<feature type="domain" description="PAS" evidence="2">
    <location>
        <begin position="244"/>
        <end position="304"/>
    </location>
</feature>
<dbReference type="InterPro" id="IPR000160">
    <property type="entry name" value="GGDEF_dom"/>
</dbReference>
<dbReference type="InterPro" id="IPR043128">
    <property type="entry name" value="Rev_trsase/Diguanyl_cyclase"/>
</dbReference>
<dbReference type="CDD" id="cd01949">
    <property type="entry name" value="GGDEF"/>
    <property type="match status" value="1"/>
</dbReference>
<keyword evidence="6" id="KW-1185">Reference proteome</keyword>
<dbReference type="Gene3D" id="3.20.20.450">
    <property type="entry name" value="EAL domain"/>
    <property type="match status" value="1"/>
</dbReference>
<dbReference type="InterPro" id="IPR001633">
    <property type="entry name" value="EAL_dom"/>
</dbReference>
<dbReference type="NCBIfam" id="TIGR00254">
    <property type="entry name" value="GGDEF"/>
    <property type="match status" value="1"/>
</dbReference>
<dbReference type="SMART" id="SM00267">
    <property type="entry name" value="GGDEF"/>
    <property type="match status" value="1"/>
</dbReference>
<sequence length="824" mass="91024">MNAPPRRLQLPPTLRLTWPFIVMVVLQALLAVGSIHTLSAVRAFVAGESEWSKGQKDAIYYLDLYAATGDPDKHGLFREALDVPMGDHLSRLALDQSPRDVAAARSGFRQGHNHPNDIDSLIWLFSNFRSFRMVQEPVKWWAIGDDYMRQLEELSYEIQVRSSAGPVDADTVQQWRRQIRDINVGVTPVATAFSQALGESSRLIVRLLLALNLGAAALLILLSLLHTRKLLAQRRRAENALGAERERAHTTLTAIADGVVTTDEQGRVIYMNPAAEALLAQSAALSRGRPLQDMLVLDTLHAPDGVDESAPGGAPKADANLVRRLLEGGPLLREEQLQRLVRPDQTVVPVKLVGSAIHDQGRLTGAVLVLHDVTREQHYVAQLSWQASHDALTGLVNRREFERRLELVLATPRPVQREGALLYVDLDQFKIVNDTCGHQAGDEMLRRVCRMLQGGLREGDTLARLGGDEFGILLADCPPAPAARVAENLRQAAEELQMAWGSRILRTGLSIGLVPLSPGLDTLQEVLRVADMACYRAKETGRNKVYVYQPEDAALSRQAREMDWLQRLRLALEEDRFCLYAQEIAPLQPGGPAGVHVEVLLRLRDEHGAMVAPGLFIPAAERYGLMPSIDRWVVQHAFATLARQREHPDMPPIATCAINLSGTSLGDERLLEDIRGYFVEHGIAPQTVCFEITETSAIAHLPSAIRLIKALKQLGCRFSLDDFGSGMSSFTYLKHLPVDYLKIDGGFVREMLADPANRAMVEMINHIGHVMGKITIAEFAETMAIVDALRAMGVDYAQGYALARPRPFELPYLDSLKQAATPAG</sequence>
<name>A0A1P8JX77_9BURK</name>
<dbReference type="EMBL" id="CP019236">
    <property type="protein sequence ID" value="APW38356.1"/>
    <property type="molecule type" value="Genomic_DNA"/>
</dbReference>
<dbReference type="PROSITE" id="PS50883">
    <property type="entry name" value="EAL"/>
    <property type="match status" value="1"/>
</dbReference>
<dbReference type="InterPro" id="IPR001610">
    <property type="entry name" value="PAC"/>
</dbReference>
<evidence type="ECO:0000256" key="1">
    <source>
        <dbReference type="SAM" id="Phobius"/>
    </source>
</evidence>
<keyword evidence="1" id="KW-0812">Transmembrane</keyword>
<dbReference type="PROSITE" id="PS50887">
    <property type="entry name" value="GGDEF"/>
    <property type="match status" value="1"/>
</dbReference>
<dbReference type="PANTHER" id="PTHR44757:SF4">
    <property type="entry name" value="DIGUANYLATE CYCLASE DGCE-RELATED"/>
    <property type="match status" value="1"/>
</dbReference>
<dbReference type="Gene3D" id="3.30.70.270">
    <property type="match status" value="1"/>
</dbReference>
<dbReference type="Proteomes" id="UP000186609">
    <property type="component" value="Chromosome"/>
</dbReference>
<feature type="domain" description="GGDEF" evidence="4">
    <location>
        <begin position="417"/>
        <end position="550"/>
    </location>
</feature>
<feature type="transmembrane region" description="Helical" evidence="1">
    <location>
        <begin position="20"/>
        <end position="45"/>
    </location>
</feature>
<dbReference type="InterPro" id="IPR035965">
    <property type="entry name" value="PAS-like_dom_sf"/>
</dbReference>
<keyword evidence="1" id="KW-0472">Membrane</keyword>
<dbReference type="InterPro" id="IPR013656">
    <property type="entry name" value="PAS_4"/>
</dbReference>
<dbReference type="PROSITE" id="PS50112">
    <property type="entry name" value="PAS"/>
    <property type="match status" value="1"/>
</dbReference>
<dbReference type="SMART" id="SM00086">
    <property type="entry name" value="PAC"/>
    <property type="match status" value="1"/>
</dbReference>
<evidence type="ECO:0000313" key="6">
    <source>
        <dbReference type="Proteomes" id="UP000186609"/>
    </source>
</evidence>
<dbReference type="CDD" id="cd01948">
    <property type="entry name" value="EAL"/>
    <property type="match status" value="1"/>
</dbReference>
<feature type="domain" description="EAL" evidence="3">
    <location>
        <begin position="561"/>
        <end position="819"/>
    </location>
</feature>
<dbReference type="FunFam" id="3.30.70.270:FF:000001">
    <property type="entry name" value="Diguanylate cyclase domain protein"/>
    <property type="match status" value="1"/>
</dbReference>
<feature type="transmembrane region" description="Helical" evidence="1">
    <location>
        <begin position="203"/>
        <end position="225"/>
    </location>
</feature>
<protein>
    <submittedName>
        <fullName evidence="5">PAS domain S-box protein</fullName>
    </submittedName>
</protein>
<dbReference type="Pfam" id="PF00990">
    <property type="entry name" value="GGDEF"/>
    <property type="match status" value="1"/>
</dbReference>
<dbReference type="SMART" id="SM00091">
    <property type="entry name" value="PAS"/>
    <property type="match status" value="1"/>
</dbReference>